<sequence>MTDAPQLTALVLGASRSIGLAIVEQLADRGWQVVGTARHGSGSDLHAAADRSSGRIEVERADLTEQQSLLDLRSRVDGRTIDLLWINGAIPSTDAPGLDATVEEFTQVMLTNALGPMHAIAALQDLVPPSGTIAVMSSTQGSITLNTRGGYDVYRASKSALNQLMRSHAARAADDPRTLLLMNPGHVRTGLGGPGAQLTIEEVVPVLVDTVLAQEGHGGLRFLQRTGEEIPW</sequence>
<accession>A0ABW4LH43</accession>
<dbReference type="PRINTS" id="PR00081">
    <property type="entry name" value="GDHRDH"/>
</dbReference>
<dbReference type="Proteomes" id="UP001597347">
    <property type="component" value="Unassembled WGS sequence"/>
</dbReference>
<name>A0ABW4LH43_9MICO</name>
<dbReference type="RefSeq" id="WP_377934918.1">
    <property type="nucleotide sequence ID" value="NZ_JBHUEA010000016.1"/>
</dbReference>
<comment type="caution">
    <text evidence="1">The sequence shown here is derived from an EMBL/GenBank/DDBJ whole genome shotgun (WGS) entry which is preliminary data.</text>
</comment>
<dbReference type="Gene3D" id="3.40.50.720">
    <property type="entry name" value="NAD(P)-binding Rossmann-like Domain"/>
    <property type="match status" value="1"/>
</dbReference>
<keyword evidence="2" id="KW-1185">Reference proteome</keyword>
<protein>
    <submittedName>
        <fullName evidence="1">SDR family NAD(P)-dependent oxidoreductase</fullName>
    </submittedName>
</protein>
<gene>
    <name evidence="1" type="ORF">ACFSBI_11165</name>
</gene>
<proteinExistence type="predicted"/>
<dbReference type="InterPro" id="IPR002347">
    <property type="entry name" value="SDR_fam"/>
</dbReference>
<organism evidence="1 2">
    <name type="scientific">Amnibacterium endophyticum</name>
    <dbReference type="NCBI Taxonomy" id="2109337"/>
    <lineage>
        <taxon>Bacteria</taxon>
        <taxon>Bacillati</taxon>
        <taxon>Actinomycetota</taxon>
        <taxon>Actinomycetes</taxon>
        <taxon>Micrococcales</taxon>
        <taxon>Microbacteriaceae</taxon>
        <taxon>Amnibacterium</taxon>
    </lineage>
</organism>
<evidence type="ECO:0000313" key="2">
    <source>
        <dbReference type="Proteomes" id="UP001597347"/>
    </source>
</evidence>
<dbReference type="InterPro" id="IPR052184">
    <property type="entry name" value="SDR_enzymes"/>
</dbReference>
<dbReference type="InterPro" id="IPR036291">
    <property type="entry name" value="NAD(P)-bd_dom_sf"/>
</dbReference>
<dbReference type="PANTHER" id="PTHR45458:SF1">
    <property type="entry name" value="SHORT CHAIN DEHYDROGENASE"/>
    <property type="match status" value="1"/>
</dbReference>
<evidence type="ECO:0000313" key="1">
    <source>
        <dbReference type="EMBL" id="MFD1722110.1"/>
    </source>
</evidence>
<dbReference type="Pfam" id="PF00106">
    <property type="entry name" value="adh_short"/>
    <property type="match status" value="1"/>
</dbReference>
<reference evidence="2" key="1">
    <citation type="journal article" date="2019" name="Int. J. Syst. Evol. Microbiol.">
        <title>The Global Catalogue of Microorganisms (GCM) 10K type strain sequencing project: providing services to taxonomists for standard genome sequencing and annotation.</title>
        <authorList>
            <consortium name="The Broad Institute Genomics Platform"/>
            <consortium name="The Broad Institute Genome Sequencing Center for Infectious Disease"/>
            <person name="Wu L."/>
            <person name="Ma J."/>
        </authorList>
    </citation>
    <scope>NUCLEOTIDE SEQUENCE [LARGE SCALE GENOMIC DNA]</scope>
    <source>
        <strain evidence="2">CGMCC 1.12471</strain>
    </source>
</reference>
<dbReference type="EMBL" id="JBHUEA010000016">
    <property type="protein sequence ID" value="MFD1722110.1"/>
    <property type="molecule type" value="Genomic_DNA"/>
</dbReference>
<dbReference type="SUPFAM" id="SSF51735">
    <property type="entry name" value="NAD(P)-binding Rossmann-fold domains"/>
    <property type="match status" value="1"/>
</dbReference>
<dbReference type="PANTHER" id="PTHR45458">
    <property type="entry name" value="SHORT-CHAIN DEHYDROGENASE/REDUCTASE SDR"/>
    <property type="match status" value="1"/>
</dbReference>